<dbReference type="AlphaFoldDB" id="A0A8J3V2P4"/>
<accession>A0A8J3V2P4</accession>
<sequence length="190" mass="20320">MFALVLGLSWLVLTPLCVWMLFGRDRGGTARVIAALTLVGLQTGTVLIGIAEEHQEHGQATHIAARATPSPSAPPTPSPRARPCATRALSPSSVRLSRRETGLDGMTVYWAASPDECGTASVALHPDGRRLQIWLREGAAHHKGARILPVKVAGGLASLELRLSPPLRPRSQYVAVDARTGHRIPERRGA</sequence>
<evidence type="ECO:0000313" key="3">
    <source>
        <dbReference type="Proteomes" id="UP000605992"/>
    </source>
</evidence>
<evidence type="ECO:0000256" key="1">
    <source>
        <dbReference type="SAM" id="MobiDB-lite"/>
    </source>
</evidence>
<dbReference type="Proteomes" id="UP000605992">
    <property type="component" value="Unassembled WGS sequence"/>
</dbReference>
<keyword evidence="3" id="KW-1185">Reference proteome</keyword>
<name>A0A8J3V2P4_9ACTN</name>
<reference evidence="2" key="1">
    <citation type="submission" date="2021-01" db="EMBL/GenBank/DDBJ databases">
        <title>Whole genome shotgun sequence of Planotetraspora thailandica NBRC 104271.</title>
        <authorList>
            <person name="Komaki H."/>
            <person name="Tamura T."/>
        </authorList>
    </citation>
    <scope>NUCLEOTIDE SEQUENCE</scope>
    <source>
        <strain evidence="2">NBRC 104271</strain>
    </source>
</reference>
<feature type="compositionally biased region" description="Pro residues" evidence="1">
    <location>
        <begin position="71"/>
        <end position="80"/>
    </location>
</feature>
<comment type="caution">
    <text evidence="2">The sequence shown here is derived from an EMBL/GenBank/DDBJ whole genome shotgun (WGS) entry which is preliminary data.</text>
</comment>
<evidence type="ECO:0000313" key="2">
    <source>
        <dbReference type="EMBL" id="GII56353.1"/>
    </source>
</evidence>
<protein>
    <submittedName>
        <fullName evidence="2">Uncharacterized protein</fullName>
    </submittedName>
</protein>
<gene>
    <name evidence="2" type="ORF">Pth03_47420</name>
</gene>
<feature type="region of interest" description="Disordered" evidence="1">
    <location>
        <begin position="58"/>
        <end position="85"/>
    </location>
</feature>
<proteinExistence type="predicted"/>
<organism evidence="2 3">
    <name type="scientific">Planotetraspora thailandica</name>
    <dbReference type="NCBI Taxonomy" id="487172"/>
    <lineage>
        <taxon>Bacteria</taxon>
        <taxon>Bacillati</taxon>
        <taxon>Actinomycetota</taxon>
        <taxon>Actinomycetes</taxon>
        <taxon>Streptosporangiales</taxon>
        <taxon>Streptosporangiaceae</taxon>
        <taxon>Planotetraspora</taxon>
    </lineage>
</organism>
<dbReference type="EMBL" id="BOOR01000035">
    <property type="protein sequence ID" value="GII56353.1"/>
    <property type="molecule type" value="Genomic_DNA"/>
</dbReference>